<dbReference type="EMBL" id="JAGIOB010000001">
    <property type="protein sequence ID" value="MBP2415564.1"/>
    <property type="molecule type" value="Genomic_DNA"/>
</dbReference>
<reference evidence="2 3" key="1">
    <citation type="submission" date="2021-03" db="EMBL/GenBank/DDBJ databases">
        <title>Sequencing the genomes of 1000 actinobacteria strains.</title>
        <authorList>
            <person name="Klenk H.-P."/>
        </authorList>
    </citation>
    <scope>NUCLEOTIDE SEQUENCE [LARGE SCALE GENOMIC DNA]</scope>
    <source>
        <strain evidence="2 3">DSM 12936</strain>
    </source>
</reference>
<gene>
    <name evidence="2" type="ORF">JOF54_000486</name>
</gene>
<evidence type="ECO:0000256" key="1">
    <source>
        <dbReference type="SAM" id="Phobius"/>
    </source>
</evidence>
<accession>A0ABS4Z3J3</accession>
<sequence length="69" mass="7410">MKSRTARMSSVVVGALALLVGLLWIGQGLGYVPGSFMTGAMRWFWIGLVVAVVGLVLVLAGLRRPPRTR</sequence>
<keyword evidence="3" id="KW-1185">Reference proteome</keyword>
<evidence type="ECO:0000313" key="2">
    <source>
        <dbReference type="EMBL" id="MBP2415564.1"/>
    </source>
</evidence>
<comment type="caution">
    <text evidence="2">The sequence shown here is derived from an EMBL/GenBank/DDBJ whole genome shotgun (WGS) entry which is preliminary data.</text>
</comment>
<feature type="transmembrane region" description="Helical" evidence="1">
    <location>
        <begin position="44"/>
        <end position="62"/>
    </location>
</feature>
<dbReference type="RefSeq" id="WP_210052664.1">
    <property type="nucleotide sequence ID" value="NZ_BAAAMH010000022.1"/>
</dbReference>
<proteinExistence type="predicted"/>
<keyword evidence="1" id="KW-1133">Transmembrane helix</keyword>
<name>A0ABS4Z3J3_9ACTN</name>
<protein>
    <submittedName>
        <fullName evidence="2">Uncharacterized membrane protein YcjF (UPF0283 family)</fullName>
    </submittedName>
</protein>
<keyword evidence="1" id="KW-0472">Membrane</keyword>
<organism evidence="2 3">
    <name type="scientific">Microlunatus capsulatus</name>
    <dbReference type="NCBI Taxonomy" id="99117"/>
    <lineage>
        <taxon>Bacteria</taxon>
        <taxon>Bacillati</taxon>
        <taxon>Actinomycetota</taxon>
        <taxon>Actinomycetes</taxon>
        <taxon>Propionibacteriales</taxon>
        <taxon>Propionibacteriaceae</taxon>
        <taxon>Microlunatus</taxon>
    </lineage>
</organism>
<keyword evidence="1" id="KW-0812">Transmembrane</keyword>
<dbReference type="Proteomes" id="UP000758168">
    <property type="component" value="Unassembled WGS sequence"/>
</dbReference>
<evidence type="ECO:0000313" key="3">
    <source>
        <dbReference type="Proteomes" id="UP000758168"/>
    </source>
</evidence>